<dbReference type="SUPFAM" id="SSF51735">
    <property type="entry name" value="NAD(P)-binding Rossmann-fold domains"/>
    <property type="match status" value="1"/>
</dbReference>
<dbReference type="NCBIfam" id="NF005750">
    <property type="entry name" value="PRK07574.1"/>
    <property type="match status" value="1"/>
</dbReference>
<dbReference type="InterPro" id="IPR029753">
    <property type="entry name" value="D-isomer_DH_CS"/>
</dbReference>
<evidence type="ECO:0000256" key="4">
    <source>
        <dbReference type="ARBA" id="ARBA00023027"/>
    </source>
</evidence>
<comment type="catalytic activity">
    <reaction evidence="1 5">
        <text>formate + NAD(+) = CO2 + NADH</text>
        <dbReference type="Rhea" id="RHEA:15985"/>
        <dbReference type="ChEBI" id="CHEBI:15740"/>
        <dbReference type="ChEBI" id="CHEBI:16526"/>
        <dbReference type="ChEBI" id="CHEBI:57540"/>
        <dbReference type="ChEBI" id="CHEBI:57945"/>
        <dbReference type="EC" id="1.17.1.9"/>
    </reaction>
</comment>
<feature type="binding site" evidence="5">
    <location>
        <position position="304"/>
    </location>
    <ligand>
        <name>NAD(+)</name>
        <dbReference type="ChEBI" id="CHEBI:57540"/>
    </ligand>
</feature>
<dbReference type="InterPro" id="IPR036291">
    <property type="entry name" value="NAD(P)-bd_dom_sf"/>
</dbReference>
<protein>
    <recommendedName>
        <fullName evidence="2 5">Formate dehydrogenase</fullName>
        <shortName evidence="5">FDH</shortName>
        <ecNumber evidence="2 5">1.17.1.9</ecNumber>
    </recommendedName>
    <alternativeName>
        <fullName evidence="5">NAD-dependent formate dehydrogenase</fullName>
    </alternativeName>
</protein>
<comment type="subcellular location">
    <subcellularLocation>
        <location evidence="5">Cytoplasm</location>
    </subcellularLocation>
</comment>
<feature type="binding site" evidence="5">
    <location>
        <position position="231"/>
    </location>
    <ligand>
        <name>NAD(+)</name>
        <dbReference type="ChEBI" id="CHEBI:57540"/>
    </ligand>
</feature>
<name>A0A367YIH6_9ASCO</name>
<dbReference type="GO" id="GO:0008863">
    <property type="term" value="F:formate dehydrogenase (NAD+) activity"/>
    <property type="evidence" value="ECO:0007669"/>
    <property type="project" value="UniProtKB-UniRule"/>
</dbReference>
<dbReference type="EC" id="1.17.1.9" evidence="2 5"/>
<dbReference type="GO" id="GO:0042183">
    <property type="term" value="P:formate catabolic process"/>
    <property type="evidence" value="ECO:0007669"/>
    <property type="project" value="UniProtKB-UniRule"/>
</dbReference>
<feature type="binding site" evidence="5">
    <location>
        <position position="155"/>
    </location>
    <ligand>
        <name>substrate</name>
    </ligand>
</feature>
<dbReference type="Gene3D" id="3.40.50.720">
    <property type="entry name" value="NAD(P)-binding Rossmann-like Domain"/>
    <property type="match status" value="2"/>
</dbReference>
<dbReference type="PANTHER" id="PTHR42938">
    <property type="entry name" value="FORMATE DEHYDROGENASE 1"/>
    <property type="match status" value="1"/>
</dbReference>
<feature type="binding site" evidence="5">
    <location>
        <position position="329"/>
    </location>
    <ligand>
        <name>NAD(+)</name>
        <dbReference type="ChEBI" id="CHEBI:57540"/>
    </ligand>
</feature>
<dbReference type="GO" id="GO:0016616">
    <property type="term" value="F:oxidoreductase activity, acting on the CH-OH group of donors, NAD or NADP as acceptor"/>
    <property type="evidence" value="ECO:0007669"/>
    <property type="project" value="InterPro"/>
</dbReference>
<keyword evidence="3 5" id="KW-0560">Oxidoreductase</keyword>
<reference evidence="7 9" key="1">
    <citation type="submission" date="2018-06" db="EMBL/GenBank/DDBJ databases">
        <title>Whole genome sequencing of Candida tropicalis (genome annotated by CSBL at Korea University).</title>
        <authorList>
            <person name="Ahn J."/>
        </authorList>
    </citation>
    <scope>NUCLEOTIDE SEQUENCE [LARGE SCALE GENOMIC DNA]</scope>
    <source>
        <strain evidence="7 9">ATCC 20962</strain>
    </source>
</reference>
<gene>
    <name evidence="7" type="primary">FDH1_0</name>
    <name evidence="8" type="synonym">FDH1_1</name>
    <name evidence="7" type="ORF">Cantr_00863</name>
    <name evidence="8" type="ORF">Cantr_00872</name>
</gene>
<dbReference type="GO" id="GO:0005829">
    <property type="term" value="C:cytosol"/>
    <property type="evidence" value="ECO:0007669"/>
    <property type="project" value="TreeGrafter"/>
</dbReference>
<proteinExistence type="inferred from homology"/>
<keyword evidence="9" id="KW-1185">Reference proteome</keyword>
<dbReference type="EMBL" id="QLNQ01000021">
    <property type="protein sequence ID" value="RCK64821.1"/>
    <property type="molecule type" value="Genomic_DNA"/>
</dbReference>
<comment type="caution">
    <text evidence="5">Lacks conserved residue(s) required for the propagation of feature annotation.</text>
</comment>
<comment type="function">
    <text evidence="5">Catalyzes the NAD(+)-dependent oxidation of formate to carbon dioxide. Formate oxidation is the final step in the methanol oxidation pathway in methylotrophic microorganisms. Has a role in the detoxification of exogenous formate in non-methylotrophic organisms.</text>
</comment>
<evidence type="ECO:0000256" key="2">
    <source>
        <dbReference type="ARBA" id="ARBA00013128"/>
    </source>
</evidence>
<dbReference type="InterPro" id="IPR033689">
    <property type="entry name" value="FDH_NAD-dep"/>
</dbReference>
<feature type="binding site" evidence="5">
    <location>
        <begin position="210"/>
        <end position="211"/>
    </location>
    <ligand>
        <name>NAD(+)</name>
        <dbReference type="ChEBI" id="CHEBI:57540"/>
    </ligand>
</feature>
<evidence type="ECO:0000259" key="6">
    <source>
        <dbReference type="Pfam" id="PF02826"/>
    </source>
</evidence>
<dbReference type="EMBL" id="QLNQ01000021">
    <property type="protein sequence ID" value="RCK65075.1"/>
    <property type="molecule type" value="Genomic_DNA"/>
</dbReference>
<dbReference type="AlphaFoldDB" id="A0A367YIH6"/>
<feature type="site" description="Important for catalytic activity" evidence="5">
    <location>
        <position position="306"/>
    </location>
</feature>
<comment type="subunit">
    <text evidence="5">Homodimer.</text>
</comment>
<evidence type="ECO:0000256" key="1">
    <source>
        <dbReference type="ARBA" id="ARBA00000455"/>
    </source>
</evidence>
<dbReference type="Pfam" id="PF02826">
    <property type="entry name" value="2-Hacid_dh_C"/>
    <property type="match status" value="1"/>
</dbReference>
<feature type="site" description="Important for catalytic activity" evidence="5">
    <location>
        <position position="360"/>
    </location>
</feature>
<dbReference type="PANTHER" id="PTHR42938:SF9">
    <property type="entry name" value="FORMATE DEHYDROGENASE 1"/>
    <property type="match status" value="1"/>
</dbReference>
<feature type="binding site" evidence="5">
    <location>
        <begin position="278"/>
        <end position="282"/>
    </location>
    <ligand>
        <name>NAD(+)</name>
        <dbReference type="ChEBI" id="CHEBI:57540"/>
    </ligand>
</feature>
<keyword evidence="4 5" id="KW-0520">NAD</keyword>
<evidence type="ECO:0000256" key="5">
    <source>
        <dbReference type="HAMAP-Rule" id="MF_03210"/>
    </source>
</evidence>
<evidence type="ECO:0000313" key="9">
    <source>
        <dbReference type="Proteomes" id="UP000253472"/>
    </source>
</evidence>
<comment type="similarity">
    <text evidence="5">Belongs to the D-isomer specific 2-hydroxyacid dehydrogenase family. FDH subfamily.</text>
</comment>
<dbReference type="STRING" id="5486.A0A367YIH6"/>
<evidence type="ECO:0000313" key="7">
    <source>
        <dbReference type="EMBL" id="RCK64821.1"/>
    </source>
</evidence>
<sequence>MIPPIAPSLLTTTNLLIDTNNSNNYSKQLTTTTTMGKPKVLMALYAGGKHAKEEARLLGTIENELGIRKLVEEHGYELVTTDDKDPEPTSAFDTHLEDAEIIITTPFFPAYVTRSRIAKAPRLKLCITAGVGSDHYDLDALNERGVAVLEVTGSNVQSVAEHAVMTMLILLRNYGEGHHQATSGGWDIAAVAKDEFDMEGKVFATVGAGRIGYRILERLVAFNPKKLLYYDYQALPDAAVKKINDASKLFNETDDILERVETLDELFSRADVVTLNCPLYEKSKGMINKDLISRMKKGSYLVNTARGALCVAEDVADAVNSGHIAYGGDVWPVQPAPKDMPWRTMHNPYGEAYGNAMTVHVSGTSLDAQARYANGVKQILTEYFDKTYKYRPQDVICIDGHYATKAYGQHNK</sequence>
<keyword evidence="5" id="KW-0963">Cytoplasm</keyword>
<dbReference type="Proteomes" id="UP000253472">
    <property type="component" value="Unassembled WGS sequence"/>
</dbReference>
<dbReference type="FunFam" id="3.40.50.720:FF:000057">
    <property type="entry name" value="Formate dehydrogenase"/>
    <property type="match status" value="1"/>
</dbReference>
<dbReference type="PROSITE" id="PS00670">
    <property type="entry name" value="D_2_HYDROXYACID_DH_2"/>
    <property type="match status" value="1"/>
</dbReference>
<dbReference type="GO" id="GO:0051287">
    <property type="term" value="F:NAD binding"/>
    <property type="evidence" value="ECO:0007669"/>
    <property type="project" value="InterPro"/>
</dbReference>
<evidence type="ECO:0000313" key="8">
    <source>
        <dbReference type="EMBL" id="RCK65075.1"/>
    </source>
</evidence>
<feature type="binding site" evidence="5">
    <location>
        <begin position="360"/>
        <end position="363"/>
    </location>
    <ligand>
        <name>NAD(+)</name>
        <dbReference type="ChEBI" id="CHEBI:57540"/>
    </ligand>
</feature>
<feature type="domain" description="D-isomer specific 2-hydroxyacid dehydrogenase NAD-binding" evidence="6">
    <location>
        <begin position="164"/>
        <end position="347"/>
    </location>
</feature>
<dbReference type="OrthoDB" id="418179at2759"/>
<accession>A0A367YIH6</accession>
<dbReference type="SUPFAM" id="SSF52283">
    <property type="entry name" value="Formate/glycerate dehydrogenase catalytic domain-like"/>
    <property type="match status" value="1"/>
</dbReference>
<organism evidence="7 9">
    <name type="scientific">Candida viswanathii</name>
    <dbReference type="NCBI Taxonomy" id="5486"/>
    <lineage>
        <taxon>Eukaryota</taxon>
        <taxon>Fungi</taxon>
        <taxon>Dikarya</taxon>
        <taxon>Ascomycota</taxon>
        <taxon>Saccharomycotina</taxon>
        <taxon>Pichiomycetes</taxon>
        <taxon>Debaryomycetaceae</taxon>
        <taxon>Candida/Lodderomyces clade</taxon>
        <taxon>Candida</taxon>
    </lineage>
</organism>
<evidence type="ECO:0000256" key="3">
    <source>
        <dbReference type="ARBA" id="ARBA00023002"/>
    </source>
</evidence>
<comment type="caution">
    <text evidence="7">The sequence shown here is derived from an EMBL/GenBank/DDBJ whole genome shotgun (WGS) entry which is preliminary data.</text>
</comment>
<dbReference type="HAMAP" id="MF_03210">
    <property type="entry name" value="Formate_dehydrogenase"/>
    <property type="match status" value="1"/>
</dbReference>
<dbReference type="InterPro" id="IPR006140">
    <property type="entry name" value="D-isomer_DH_NAD-bd"/>
</dbReference>
<dbReference type="PROSITE" id="PS00671">
    <property type="entry name" value="D_2_HYDROXYACID_DH_3"/>
    <property type="match status" value="1"/>
</dbReference>
<feature type="binding site" evidence="5">
    <location>
        <position position="131"/>
    </location>
    <ligand>
        <name>substrate</name>
    </ligand>
</feature>